<dbReference type="EMBL" id="BJZV01000013">
    <property type="protein sequence ID" value="GEP10802.1"/>
    <property type="molecule type" value="Genomic_DNA"/>
</dbReference>
<dbReference type="AlphaFoldDB" id="A0A512JLL9"/>
<dbReference type="SUPFAM" id="SSF53335">
    <property type="entry name" value="S-adenosyl-L-methionine-dependent methyltransferases"/>
    <property type="match status" value="1"/>
</dbReference>
<comment type="caution">
    <text evidence="2">The sequence shown here is derived from an EMBL/GenBank/DDBJ whole genome shotgun (WGS) entry which is preliminary data.</text>
</comment>
<sequence>MDAAAAPLAPSPRTLEIGCGTGFLTRALRSRIPVGSMLATDIAPAMIARCRTRIGAEEAGFQGVRLATAQPGSGSGLCR</sequence>
<dbReference type="InterPro" id="IPR041698">
    <property type="entry name" value="Methyltransf_25"/>
</dbReference>
<reference evidence="2 3" key="1">
    <citation type="submission" date="2019-07" db="EMBL/GenBank/DDBJ databases">
        <title>Whole genome shotgun sequence of Methylobacterium gnaphalii NBRC 107716.</title>
        <authorList>
            <person name="Hosoyama A."/>
            <person name="Uohara A."/>
            <person name="Ohji S."/>
            <person name="Ichikawa N."/>
        </authorList>
    </citation>
    <scope>NUCLEOTIDE SEQUENCE [LARGE SCALE GENOMIC DNA]</scope>
    <source>
        <strain evidence="2 3">NBRC 107716</strain>
    </source>
</reference>
<accession>A0A512JLL9</accession>
<dbReference type="Proteomes" id="UP000321750">
    <property type="component" value="Unassembled WGS sequence"/>
</dbReference>
<dbReference type="Pfam" id="PF13649">
    <property type="entry name" value="Methyltransf_25"/>
    <property type="match status" value="1"/>
</dbReference>
<dbReference type="RefSeq" id="WP_284317281.1">
    <property type="nucleotide sequence ID" value="NZ_BSPH01000049.1"/>
</dbReference>
<evidence type="ECO:0000259" key="1">
    <source>
        <dbReference type="Pfam" id="PF13649"/>
    </source>
</evidence>
<dbReference type="InterPro" id="IPR029063">
    <property type="entry name" value="SAM-dependent_MTases_sf"/>
</dbReference>
<organism evidence="2 3">
    <name type="scientific">Methylobacterium gnaphalii</name>
    <dbReference type="NCBI Taxonomy" id="1010610"/>
    <lineage>
        <taxon>Bacteria</taxon>
        <taxon>Pseudomonadati</taxon>
        <taxon>Pseudomonadota</taxon>
        <taxon>Alphaproteobacteria</taxon>
        <taxon>Hyphomicrobiales</taxon>
        <taxon>Methylobacteriaceae</taxon>
        <taxon>Methylobacterium</taxon>
    </lineage>
</organism>
<feature type="domain" description="Methyltransferase" evidence="1">
    <location>
        <begin position="15"/>
        <end position="59"/>
    </location>
</feature>
<protein>
    <recommendedName>
        <fullName evidence="1">Methyltransferase domain-containing protein</fullName>
    </recommendedName>
</protein>
<evidence type="ECO:0000313" key="2">
    <source>
        <dbReference type="EMBL" id="GEP10802.1"/>
    </source>
</evidence>
<name>A0A512JLL9_9HYPH</name>
<proteinExistence type="predicted"/>
<keyword evidence="3" id="KW-1185">Reference proteome</keyword>
<dbReference type="Gene3D" id="3.40.50.150">
    <property type="entry name" value="Vaccinia Virus protein VP39"/>
    <property type="match status" value="1"/>
</dbReference>
<gene>
    <name evidence="2" type="ORF">MGN01_26470</name>
</gene>
<dbReference type="CDD" id="cd02440">
    <property type="entry name" value="AdoMet_MTases"/>
    <property type="match status" value="1"/>
</dbReference>
<evidence type="ECO:0000313" key="3">
    <source>
        <dbReference type="Proteomes" id="UP000321750"/>
    </source>
</evidence>